<dbReference type="InterPro" id="IPR001872">
    <property type="entry name" value="Peptidase_A8"/>
</dbReference>
<keyword evidence="1" id="KW-0812">Transmembrane</keyword>
<reference evidence="2 3" key="1">
    <citation type="journal article" date="2015" name="Nature">
        <title>rRNA introns, odd ribosomes, and small enigmatic genomes across a large radiation of phyla.</title>
        <authorList>
            <person name="Brown C.T."/>
            <person name="Hug L.A."/>
            <person name="Thomas B.C."/>
            <person name="Sharon I."/>
            <person name="Castelle C.J."/>
            <person name="Singh A."/>
            <person name="Wilkins M.J."/>
            <person name="Williams K.H."/>
            <person name="Banfield J.F."/>
        </authorList>
    </citation>
    <scope>NUCLEOTIDE SEQUENCE [LARGE SCALE GENOMIC DNA]</scope>
</reference>
<evidence type="ECO:0000313" key="3">
    <source>
        <dbReference type="Proteomes" id="UP000033861"/>
    </source>
</evidence>
<dbReference type="STRING" id="1618404.UW35_C0004G0014"/>
<comment type="caution">
    <text evidence="2">The sequence shown here is derived from an EMBL/GenBank/DDBJ whole genome shotgun (WGS) entry which is preliminary data.</text>
</comment>
<sequence>MKESLKKQADKLIFLVILLLGLLDFWWQGVFRDGGFGVENRGVSFGALQGISGVSLVVIWTLLLLVLIRSTRKSLWHGLPAWLMVVGGAVNLMGRIKFGGVWDYLRVPGINLWFNISDMMIVGGLGAFIFRK</sequence>
<organism evidence="2 3">
    <name type="scientific">Candidatus Collierbacteria bacterium GW2011_GWF2_44_15</name>
    <dbReference type="NCBI Taxonomy" id="1618404"/>
    <lineage>
        <taxon>Bacteria</taxon>
        <taxon>Candidatus Collieribacteriota</taxon>
    </lineage>
</organism>
<evidence type="ECO:0000256" key="1">
    <source>
        <dbReference type="SAM" id="Phobius"/>
    </source>
</evidence>
<feature type="transmembrane region" description="Helical" evidence="1">
    <location>
        <begin position="79"/>
        <end position="98"/>
    </location>
</feature>
<proteinExistence type="predicted"/>
<feature type="transmembrane region" description="Helical" evidence="1">
    <location>
        <begin position="12"/>
        <end position="31"/>
    </location>
</feature>
<accession>A0A0G1HJ72</accession>
<feature type="transmembrane region" description="Helical" evidence="1">
    <location>
        <begin position="43"/>
        <end position="67"/>
    </location>
</feature>
<dbReference type="Pfam" id="PF01252">
    <property type="entry name" value="Peptidase_A8"/>
    <property type="match status" value="1"/>
</dbReference>
<dbReference type="GO" id="GO:0016020">
    <property type="term" value="C:membrane"/>
    <property type="evidence" value="ECO:0007669"/>
    <property type="project" value="InterPro"/>
</dbReference>
<dbReference type="GO" id="GO:0006508">
    <property type="term" value="P:proteolysis"/>
    <property type="evidence" value="ECO:0007669"/>
    <property type="project" value="InterPro"/>
</dbReference>
<dbReference type="Proteomes" id="UP000033861">
    <property type="component" value="Unassembled WGS sequence"/>
</dbReference>
<dbReference type="EMBL" id="LCHZ01000004">
    <property type="protein sequence ID" value="KKT47000.1"/>
    <property type="molecule type" value="Genomic_DNA"/>
</dbReference>
<dbReference type="GO" id="GO:0004190">
    <property type="term" value="F:aspartic-type endopeptidase activity"/>
    <property type="evidence" value="ECO:0007669"/>
    <property type="project" value="InterPro"/>
</dbReference>
<evidence type="ECO:0000313" key="2">
    <source>
        <dbReference type="EMBL" id="KKT47000.1"/>
    </source>
</evidence>
<name>A0A0G1HJ72_9BACT</name>
<keyword evidence="1" id="KW-0472">Membrane</keyword>
<gene>
    <name evidence="2" type="ORF">UW35_C0004G0014</name>
</gene>
<protein>
    <submittedName>
        <fullName evidence="2">Uncharacterized protein</fullName>
    </submittedName>
</protein>
<dbReference type="AlphaFoldDB" id="A0A0G1HJ72"/>
<feature type="transmembrane region" description="Helical" evidence="1">
    <location>
        <begin position="110"/>
        <end position="130"/>
    </location>
</feature>
<keyword evidence="1" id="KW-1133">Transmembrane helix</keyword>